<keyword evidence="4" id="KW-1185">Reference proteome</keyword>
<dbReference type="InterPro" id="IPR032710">
    <property type="entry name" value="NTF2-like_dom_sf"/>
</dbReference>
<dbReference type="Proteomes" id="UP000288178">
    <property type="component" value="Unassembled WGS sequence"/>
</dbReference>
<protein>
    <submittedName>
        <fullName evidence="3">Nuclear transport factor 2 family protein</fullName>
    </submittedName>
</protein>
<dbReference type="InterPro" id="IPR027843">
    <property type="entry name" value="DUF4440"/>
</dbReference>
<evidence type="ECO:0000313" key="4">
    <source>
        <dbReference type="Proteomes" id="UP000288178"/>
    </source>
</evidence>
<name>A0A437JK84_9BURK</name>
<dbReference type="Pfam" id="PF14534">
    <property type="entry name" value="DUF4440"/>
    <property type="match status" value="1"/>
</dbReference>
<accession>A0A437JK84</accession>
<reference evidence="3 4" key="1">
    <citation type="submission" date="2019-01" db="EMBL/GenBank/DDBJ databases">
        <authorList>
            <person name="Chen W.-M."/>
        </authorList>
    </citation>
    <scope>NUCLEOTIDE SEQUENCE [LARGE SCALE GENOMIC DNA]</scope>
    <source>
        <strain evidence="3 4">ICH-3</strain>
    </source>
</reference>
<sequence>MNRIRTVAATSMVALIMGASMQSNAAAESTKDQVWAAELAFARTMAERDLKGFSGFVAEEAIFFAGTDVLRGRSRVVEGWSKYFVDSEAPFSWEPDQVEVLESGTLALSTGPVRDKQGSVVARFNSVWRLEAGGQWRVVFDKGSPPSPGPQR</sequence>
<dbReference type="OrthoDB" id="6385935at2"/>
<evidence type="ECO:0000256" key="1">
    <source>
        <dbReference type="SAM" id="SignalP"/>
    </source>
</evidence>
<dbReference type="AlphaFoldDB" id="A0A437JK84"/>
<evidence type="ECO:0000259" key="2">
    <source>
        <dbReference type="Pfam" id="PF14534"/>
    </source>
</evidence>
<dbReference type="Gene3D" id="3.10.450.50">
    <property type="match status" value="1"/>
</dbReference>
<comment type="caution">
    <text evidence="3">The sequence shown here is derived from an EMBL/GenBank/DDBJ whole genome shotgun (WGS) entry which is preliminary data.</text>
</comment>
<keyword evidence="1" id="KW-0732">Signal</keyword>
<dbReference type="EMBL" id="SACT01000025">
    <property type="protein sequence ID" value="RVT47001.1"/>
    <property type="molecule type" value="Genomic_DNA"/>
</dbReference>
<dbReference type="SUPFAM" id="SSF54427">
    <property type="entry name" value="NTF2-like"/>
    <property type="match status" value="1"/>
</dbReference>
<gene>
    <name evidence="3" type="ORF">ENE75_24455</name>
</gene>
<organism evidence="3 4">
    <name type="scientific">Rubrivivax albus</name>
    <dbReference type="NCBI Taxonomy" id="2499835"/>
    <lineage>
        <taxon>Bacteria</taxon>
        <taxon>Pseudomonadati</taxon>
        <taxon>Pseudomonadota</taxon>
        <taxon>Betaproteobacteria</taxon>
        <taxon>Burkholderiales</taxon>
        <taxon>Sphaerotilaceae</taxon>
        <taxon>Rubrivivax</taxon>
    </lineage>
</organism>
<feature type="signal peptide" evidence="1">
    <location>
        <begin position="1"/>
        <end position="25"/>
    </location>
</feature>
<evidence type="ECO:0000313" key="3">
    <source>
        <dbReference type="EMBL" id="RVT47001.1"/>
    </source>
</evidence>
<proteinExistence type="predicted"/>
<feature type="domain" description="DUF4440" evidence="2">
    <location>
        <begin position="35"/>
        <end position="138"/>
    </location>
</feature>
<feature type="chain" id="PRO_5019185050" evidence="1">
    <location>
        <begin position="26"/>
        <end position="152"/>
    </location>
</feature>